<feature type="compositionally biased region" description="Polar residues" evidence="1">
    <location>
        <begin position="2434"/>
        <end position="2443"/>
    </location>
</feature>
<dbReference type="Proteomes" id="UP000221165">
    <property type="component" value="Unassembled WGS sequence"/>
</dbReference>
<feature type="domain" description="PAP/OAS1 substrate-binding-related" evidence="2">
    <location>
        <begin position="1429"/>
        <end position="1477"/>
    </location>
</feature>
<keyword evidence="3" id="KW-0808">Transferase</keyword>
<feature type="compositionally biased region" description="Low complexity" evidence="1">
    <location>
        <begin position="617"/>
        <end position="629"/>
    </location>
</feature>
<feature type="compositionally biased region" description="Low complexity" evidence="1">
    <location>
        <begin position="822"/>
        <end position="838"/>
    </location>
</feature>
<proteinExistence type="predicted"/>
<feature type="compositionally biased region" description="Low complexity" evidence="1">
    <location>
        <begin position="2926"/>
        <end position="2940"/>
    </location>
</feature>
<dbReference type="InterPro" id="IPR043519">
    <property type="entry name" value="NT_sf"/>
</dbReference>
<feature type="compositionally biased region" description="Gly residues" evidence="1">
    <location>
        <begin position="2988"/>
        <end position="3001"/>
    </location>
</feature>
<feature type="compositionally biased region" description="Polar residues" evidence="1">
    <location>
        <begin position="1039"/>
        <end position="1049"/>
    </location>
</feature>
<feature type="compositionally biased region" description="Low complexity" evidence="1">
    <location>
        <begin position="2356"/>
        <end position="2368"/>
    </location>
</feature>
<feature type="region of interest" description="Disordered" evidence="1">
    <location>
        <begin position="1518"/>
        <end position="1540"/>
    </location>
</feature>
<feature type="compositionally biased region" description="Pro residues" evidence="1">
    <location>
        <begin position="1590"/>
        <end position="1602"/>
    </location>
</feature>
<feature type="compositionally biased region" description="Low complexity" evidence="1">
    <location>
        <begin position="1521"/>
        <end position="1540"/>
    </location>
</feature>
<sequence length="3021" mass="320178">MQQPRPDTRGLECLTDAFILDIGPDGGRSRQRLRVFRFLRGLIIETFREWRRSAYVKASAPISATPSSSSLSSSCALPIQEVPVDGPPALTSASDCSTPPNRVKTGTSYKDSLLGATKQQRHQEESEKNLNEKGRSCVKQKNGEGAPGVSGKSVHGEGGSGGLETAPEAEGEETSRRKRQGSSQESNSSEREEEQDVATPLVSSSSSHLPPKDQDFSSGCGSSHSSSCPCEGRRKGTRVSVNEEEQTQDGRRRVSSSSSSSSLFSPSSSSRGTLVAEQLQGHPSRERSPSETRSKCVCSSSPLSTDRDAGLDTTVSSRTSGPSGQVDVKPKGKWGEGGQPPERGGGGDQAGRPMRIEEDEKKRRREDNTSDSIDDVPTPPVIRGSMTEDLEKVDSSSSSSSPSSPEYDPDQDDVCIAVYRYGSFPLRTFLPDGDLDVGVISFNRYTGILEGEEESDALLGLLLERFQRDDVKNHAHFPLRQASLVDAEVRILKCTVGGIAVDVSVNKVGGCCSLVFLELADRRIGGNHLFKRSVLLIKSWFAYESHLLGSRSGLLATYCIETLVLHLFHVFPPSFLSTPLHFLFHFFSYFSSFHWDKYAVTSCGALPLTFITRAASSSSSSSSTTPATSHLEEKSSRRSHYGGTRTPPHSRGPRHTSSSFYGHNTSVVISHHNRNSSPVQHHHHLYQQQNSFYPSYGVQTPHSHHQSSYPRSISHNQHKHTAGGTSHSQHPHTNEQHPIQQHQPQQNSSSSSSLLRTQMKASSTLPPPSSSSSSSGFVHSPALSEPFPSSSASAVTAAGKGSLTHSDPRRPAQHLPLPLPPSSSSSSSSSSTTSSSSSKTVQSPQKGLGVSGSQTSSNSKGSGGGLGAGGRTRTQTSPPCSPRSSNGGGGPAGGEDLAHLSSSSYAYQGQQHHKKHSSHHYPSMTSPTTATTTTTGNNTSGAYFSTTDFPSLSSSVSQAITSSASSPSAAASSSSSSSSSSSHPTRGGLLLPSPSVQQSSSSSAPSHLSSARPPRDSKETPSTGGLGGGSGRGENSTSHNPNRSTPLSYHSQQQQPHHNPPHAVQNSSSTMSMSLHSSYQSHHHPNTGIGGGGGVTPMKPSSSSPPRMDDPMATQTRGGQFMGEHWVGVDYEEGRTYYSRGVFPLHNSHPNRPFHGDVAMAGDGMNYRNTMNFLGEEDLKLERAAALMLLMHLQQSALVISMLPPHPTPQQPPHHLLHHQPAHRQHRAAALVSAAAAGGGGVDPIGGLHGVSTGMGGVVPAAAGIANGRGGGSSQNIMNLADARGRGGEKDVLVHITQGPSVNMARMMESVEFVEECRYRFRHSYGTFGVGANAQRSAAAARAAAAAARGERGGATSSMTSGSSPHASTDQNSTTPSSLLQRSSPLPTAAAAVRSPSPNALPSHHHSTGERGIAGGGGGKGPWGGGRRSVFLFRSMNVVDPLHNGNNLARSVSETAFYRLLHAMKKGLHALTGIIASGDAHRFRSSFFPNSYNLLERMNSPYIAYPSLRPLIRFPLPPSPTTSSSSSSSSSLTPPYLLPSNETGGSRLLLPLMVSHPSFSSSSSSSSHPTIATATPPSSSSMLLPHRVPHPLPPSSSSPPPGQQRHSAVGTPGGDRASVDTGAASLAASHQRKDKTKTHRTTASSVVNSRGEATTTLSSSSMKSNAGNHVNKMGGEDAIRSPEGVSCRCTCHKKKCKSKKIGEERREEEILGRDSSVGRCGGEEENLHAEDEKEQKKKKEENKGSDGQERESREKKALYQEKEKRETTKKPKDVPSGVETVEVVDASSKKPGCYDDDKKEIIAQEKEKIEERSVWSSHDSKAGRKWSEGKEVQGEEEGREKRIAEGEEEEKVAGCMTAGRAWGSRIPTGKEVDDDHDDEGNGCLVNRKGSEEKKKGGGEDKRTHRTTCKEDGRLYDSSPSLSSHEKAISPSSSPREHEDLCCACHNGNACRKNNSKGQASSRREEGGEQGMNNRKVFEEKGREVAGDGEEVTLIHQKNELFSKDKNDPLGKSSVNHSSRSHRVSVWNRRSDSEEETGRQGVEGGDEELLMKTKKEGLDEGEAEEENKKKDVVKRRTGLHEKDSRELLSSPPPLSSICGSSTCSYSNSLGSSRRESDDDEDDEDSENADKEREGLRCSSEWSEEEEEKDEEEEEEAFSFHDALIEDEKLEDPLALGELEVASLLDLCQLLRQPNTPQYFNNSFNPPCLLLSSSYASHRSLPFSSSSHHPSSTAGRGAPAAAGGGEDHGLSSTQTPYNMMMQRGNSMVVESPHHSKDGGGNYQVLHRQDNLVSEATRLCETGENTPMTYSSDKTRRTSGNLEGGGEGFAHERSDLVHAKKITELDGGEGRAMEEGEGETAAAAAAASEGRGSQGGMPRCLDDRFCIGPGGGGEFDVDFNILRQRRLEQISDDDIQQHFSKKETKKVCLYEEEKSRTGSPLSSSTLDIKADKGKEEERETPSDRKTSKGGDLPSNDDPGAVTNKEEDHTSKDQPSPYIRRRRHSHGEPCSSCSRKSPGETSAHHSEGEGGDDSEDLSKCTDSSHLFKRRGSCCTKTHRRGSLHDVPKHTSDTGLPSNTGENEKNGGGLNGTLESYGSFFSPGLTPAAGAAGSPGGGGGAGTIPFSLGDLVYQGNPPILAGGGGASLVATTVGGTPPGIPIGGGPGEYYRHPPPAYIPGVGGRRPSSSALAQGGMCYGASPAVPSPKMVSSASSMSPLSSCSSHHPFSSLHSNHATPTSQNNTSGVMTPLSNTPANSSRGGGFSFFFPGGHMASASPPSLPTTALNSNQPHLPSPLCGGGGGGGHSASNTAQPHQVQQQAAWHGMTNSPNPAGVTITGGGGVGVGGDYHHHSSSSHHTSHPNHINNRRHYPTGNGGGGVGPTGGFLYGVNTGSTSTTALHHHHHQHYGGGGDYLGGGGGGMSSSRNLMQAHAAATTAGGAGYHPPHQHYLQHYHPPPHQRSSRRSSSSSCRSTVFVPGVPGGGDDYTSTSSRGGGRGWGAGGGGRRWNAASHTTHATTGTTARSL</sequence>
<evidence type="ECO:0000256" key="1">
    <source>
        <dbReference type="SAM" id="MobiDB-lite"/>
    </source>
</evidence>
<keyword evidence="4" id="KW-1185">Reference proteome</keyword>
<dbReference type="RefSeq" id="XP_067917379.1">
    <property type="nucleotide sequence ID" value="XM_068070646.1"/>
</dbReference>
<dbReference type="InterPro" id="IPR058921">
    <property type="entry name" value="PAP/OAS1-rel"/>
</dbReference>
<feature type="compositionally biased region" description="Low complexity" evidence="1">
    <location>
        <begin position="2960"/>
        <end position="2974"/>
    </location>
</feature>
<evidence type="ECO:0000313" key="4">
    <source>
        <dbReference type="Proteomes" id="UP000221165"/>
    </source>
</evidence>
<feature type="compositionally biased region" description="Basic residues" evidence="1">
    <location>
        <begin position="2941"/>
        <end position="2959"/>
    </location>
</feature>
<feature type="non-terminal residue" evidence="3">
    <location>
        <position position="3021"/>
    </location>
</feature>
<feature type="compositionally biased region" description="Polar residues" evidence="1">
    <location>
        <begin position="693"/>
        <end position="715"/>
    </location>
</feature>
<feature type="region of interest" description="Disordered" evidence="1">
    <location>
        <begin position="617"/>
        <end position="661"/>
    </location>
</feature>
<feature type="compositionally biased region" description="Low complexity" evidence="1">
    <location>
        <begin position="989"/>
        <end position="1012"/>
    </location>
</feature>
<dbReference type="SUPFAM" id="SSF81301">
    <property type="entry name" value="Nucleotidyltransferase"/>
    <property type="match status" value="1"/>
</dbReference>
<dbReference type="PANTHER" id="PTHR45979">
    <property type="entry name" value="PAP/OAS1 SUBSTRATE-BINDING DOMAIN SUPERFAMILY"/>
    <property type="match status" value="1"/>
</dbReference>
<feature type="compositionally biased region" description="Low complexity" evidence="1">
    <location>
        <begin position="395"/>
        <end position="405"/>
    </location>
</feature>
<feature type="compositionally biased region" description="Low complexity" evidence="1">
    <location>
        <begin position="255"/>
        <end position="270"/>
    </location>
</feature>
<feature type="compositionally biased region" description="Basic and acidic residues" evidence="1">
    <location>
        <begin position="2028"/>
        <end position="2037"/>
    </location>
</feature>
<feature type="compositionally biased region" description="Low complexity" evidence="1">
    <location>
        <begin position="1349"/>
        <end position="1388"/>
    </location>
</feature>
<feature type="compositionally biased region" description="Basic and acidic residues" evidence="1">
    <location>
        <begin position="1721"/>
        <end position="1773"/>
    </location>
</feature>
<dbReference type="EMBL" id="MIGC01007706">
    <property type="protein sequence ID" value="PHJ15647.1"/>
    <property type="molecule type" value="Genomic_DNA"/>
</dbReference>
<protein>
    <submittedName>
        <fullName evidence="3">Nucleotidyltransferase family related</fullName>
    </submittedName>
</protein>
<feature type="compositionally biased region" description="Polar residues" evidence="1">
    <location>
        <begin position="1641"/>
        <end position="1668"/>
    </location>
</feature>
<dbReference type="InterPro" id="IPR058920">
    <property type="entry name" value="PAP-OAS1-bd-rel"/>
</dbReference>
<feature type="compositionally biased region" description="Gly residues" evidence="1">
    <location>
        <begin position="861"/>
        <end position="870"/>
    </location>
</feature>
<feature type="compositionally biased region" description="Polar residues" evidence="1">
    <location>
        <begin position="900"/>
        <end position="909"/>
    </location>
</feature>
<feature type="compositionally biased region" description="Low complexity" evidence="1">
    <location>
        <begin position="1067"/>
        <end position="1080"/>
    </location>
</feature>
<dbReference type="VEuPathDB" id="ToxoDB:CSUI_010543"/>
<feature type="compositionally biased region" description="Basic and acidic residues" evidence="1">
    <location>
        <begin position="2048"/>
        <end position="2057"/>
    </location>
</feature>
<feature type="compositionally biased region" description="Basic and acidic residues" evidence="1">
    <location>
        <begin position="354"/>
        <end position="368"/>
    </location>
</feature>
<feature type="compositionally biased region" description="Low complexity" evidence="1">
    <location>
        <begin position="951"/>
        <end position="982"/>
    </location>
</feature>
<feature type="compositionally biased region" description="Acidic residues" evidence="1">
    <location>
        <begin position="2116"/>
        <end position="2125"/>
    </location>
</feature>
<feature type="compositionally biased region" description="Basic and acidic residues" evidence="1">
    <location>
        <begin position="1996"/>
        <end position="2008"/>
    </location>
</feature>
<feature type="region of interest" description="Disordered" evidence="1">
    <location>
        <begin position="693"/>
        <end position="1118"/>
    </location>
</feature>
<feature type="compositionally biased region" description="Low complexity" evidence="1">
    <location>
        <begin position="1559"/>
        <end position="1586"/>
    </location>
</feature>
<feature type="region of interest" description="Disordered" evidence="1">
    <location>
        <begin position="2428"/>
        <end position="2536"/>
    </location>
</feature>
<feature type="compositionally biased region" description="Low complexity" evidence="1">
    <location>
        <begin position="925"/>
        <end position="942"/>
    </location>
</feature>
<feature type="compositionally biased region" description="Gly residues" evidence="1">
    <location>
        <begin position="1412"/>
        <end position="1422"/>
    </location>
</feature>
<evidence type="ECO:0000259" key="2">
    <source>
        <dbReference type="Pfam" id="PF26180"/>
    </source>
</evidence>
<feature type="region of interest" description="Disordered" evidence="1">
    <location>
        <begin position="86"/>
        <end position="411"/>
    </location>
</feature>
<feature type="compositionally biased region" description="Gly residues" evidence="1">
    <location>
        <begin position="2832"/>
        <end position="2842"/>
    </location>
</feature>
<feature type="compositionally biased region" description="Basic and acidic residues" evidence="1">
    <location>
        <begin position="1792"/>
        <end position="1845"/>
    </location>
</feature>
<feature type="region of interest" description="Disordered" evidence="1">
    <location>
        <begin position="2702"/>
        <end position="2751"/>
    </location>
</feature>
<dbReference type="OrthoDB" id="332878at2759"/>
<feature type="compositionally biased region" description="Basic and acidic residues" evidence="1">
    <location>
        <begin position="2445"/>
        <end position="2465"/>
    </location>
</feature>
<feature type="compositionally biased region" description="Basic and acidic residues" evidence="1">
    <location>
        <begin position="1975"/>
        <end position="1985"/>
    </location>
</feature>
<feature type="compositionally biased region" description="Acidic residues" evidence="1">
    <location>
        <begin position="2140"/>
        <end position="2155"/>
    </location>
</feature>
<feature type="region of interest" description="Disordered" evidence="1">
    <location>
        <begin position="1559"/>
        <end position="2156"/>
    </location>
</feature>
<dbReference type="Gene3D" id="3.30.460.10">
    <property type="entry name" value="Beta Polymerase, domain 2"/>
    <property type="match status" value="1"/>
</dbReference>
<feature type="compositionally biased region" description="Low complexity" evidence="1">
    <location>
        <begin position="217"/>
        <end position="228"/>
    </location>
</feature>
<feature type="region of interest" description="Disordered" evidence="1">
    <location>
        <begin position="2926"/>
        <end position="3021"/>
    </location>
</feature>
<dbReference type="Gene3D" id="1.10.1410.10">
    <property type="match status" value="1"/>
</dbReference>
<feature type="compositionally biased region" description="Low complexity" evidence="1">
    <location>
        <begin position="3002"/>
        <end position="3021"/>
    </location>
</feature>
<dbReference type="GeneID" id="94433857"/>
<feature type="region of interest" description="Disordered" evidence="1">
    <location>
        <begin position="2217"/>
        <end position="2255"/>
    </location>
</feature>
<feature type="compositionally biased region" description="Basic and acidic residues" evidence="1">
    <location>
        <begin position="2558"/>
        <end position="2567"/>
    </location>
</feature>
<feature type="compositionally biased region" description="Low complexity" evidence="1">
    <location>
        <begin position="2012"/>
        <end position="2027"/>
    </location>
</feature>
<evidence type="ECO:0000313" key="3">
    <source>
        <dbReference type="EMBL" id="PHJ15647.1"/>
    </source>
</evidence>
<feature type="domain" description="PAP/OAS1 substrate-binding-related" evidence="2">
    <location>
        <begin position="524"/>
        <end position="618"/>
    </location>
</feature>
<feature type="compositionally biased region" description="Gly residues" evidence="1">
    <location>
        <begin position="335"/>
        <end position="349"/>
    </location>
</feature>
<feature type="compositionally biased region" description="Polar residues" evidence="1">
    <location>
        <begin position="313"/>
        <end position="323"/>
    </location>
</feature>
<feature type="compositionally biased region" description="Low complexity" evidence="1">
    <location>
        <begin position="2217"/>
        <end position="2239"/>
    </location>
</feature>
<feature type="compositionally biased region" description="Polar residues" evidence="1">
    <location>
        <begin position="1951"/>
        <end position="1960"/>
    </location>
</feature>
<feature type="compositionally biased region" description="Basic and acidic residues" evidence="1">
    <location>
        <begin position="1700"/>
        <end position="1712"/>
    </location>
</feature>
<dbReference type="Pfam" id="PF26180">
    <property type="entry name" value="PAP-OAS1"/>
    <property type="match status" value="2"/>
</dbReference>
<feature type="compositionally biased region" description="Low complexity" evidence="1">
    <location>
        <begin position="851"/>
        <end position="860"/>
    </location>
</feature>
<comment type="caution">
    <text evidence="3">The sequence shown here is derived from an EMBL/GenBank/DDBJ whole genome shotgun (WGS) entry which is preliminary data.</text>
</comment>
<name>A0A2C6KDG9_9APIC</name>
<feature type="region of interest" description="Disordered" evidence="1">
    <location>
        <begin position="2344"/>
        <end position="2373"/>
    </location>
</feature>
<feature type="compositionally biased region" description="Polar residues" evidence="1">
    <location>
        <begin position="2777"/>
        <end position="2787"/>
    </location>
</feature>
<gene>
    <name evidence="3" type="ORF">CSUI_010543</name>
</gene>
<dbReference type="PANTHER" id="PTHR45979:SF30">
    <property type="entry name" value="NUCLEOTIDYLTRANSFERASE"/>
    <property type="match status" value="1"/>
</dbReference>
<feature type="compositionally biased region" description="Low complexity" evidence="1">
    <location>
        <begin position="2094"/>
        <end position="2110"/>
    </location>
</feature>
<feature type="compositionally biased region" description="Basic residues" evidence="1">
    <location>
        <begin position="1690"/>
        <end position="1699"/>
    </location>
</feature>
<feature type="compositionally biased region" description="Basic and acidic residues" evidence="1">
    <location>
        <begin position="1888"/>
        <end position="1914"/>
    </location>
</feature>
<feature type="compositionally biased region" description="Low complexity" evidence="1">
    <location>
        <begin position="736"/>
        <end position="753"/>
    </location>
</feature>
<feature type="compositionally biased region" description="Basic and acidic residues" evidence="1">
    <location>
        <begin position="283"/>
        <end position="294"/>
    </location>
</feature>
<dbReference type="GO" id="GO:0016740">
    <property type="term" value="F:transferase activity"/>
    <property type="evidence" value="ECO:0007669"/>
    <property type="project" value="UniProtKB-KW"/>
</dbReference>
<feature type="region of interest" description="Disordered" evidence="1">
    <location>
        <begin position="2770"/>
        <end position="2874"/>
    </location>
</feature>
<feature type="compositionally biased region" description="Basic residues" evidence="1">
    <location>
        <begin position="1630"/>
        <end position="1640"/>
    </location>
</feature>
<dbReference type="SUPFAM" id="SSF81631">
    <property type="entry name" value="PAP/OAS1 substrate-binding domain"/>
    <property type="match status" value="1"/>
</dbReference>
<feature type="compositionally biased region" description="Low complexity" evidence="1">
    <location>
        <begin position="2702"/>
        <end position="2728"/>
    </location>
</feature>
<feature type="region of interest" description="Disordered" evidence="1">
    <location>
        <begin position="1349"/>
        <end position="1422"/>
    </location>
</feature>
<reference evidence="3 4" key="1">
    <citation type="journal article" date="2017" name="Int. J. Parasitol.">
        <title>The genome of the protozoan parasite Cystoisospora suis and a reverse vaccinology approach to identify vaccine candidates.</title>
        <authorList>
            <person name="Palmieri N."/>
            <person name="Shrestha A."/>
            <person name="Ruttkowski B."/>
            <person name="Beck T."/>
            <person name="Vogl C."/>
            <person name="Tomley F."/>
            <person name="Blake D.P."/>
            <person name="Joachim A."/>
        </authorList>
    </citation>
    <scope>NUCLEOTIDE SEQUENCE [LARGE SCALE GENOMIC DNA]</scope>
    <source>
        <strain evidence="3 4">Wien I</strain>
    </source>
</reference>
<feature type="compositionally biased region" description="Polar residues" evidence="1">
    <location>
        <begin position="91"/>
        <end position="110"/>
    </location>
</feature>
<accession>A0A2C6KDG9</accession>
<feature type="compositionally biased region" description="Basic residues" evidence="1">
    <location>
        <begin position="2847"/>
        <end position="2866"/>
    </location>
</feature>
<organism evidence="3 4">
    <name type="scientific">Cystoisospora suis</name>
    <dbReference type="NCBI Taxonomy" id="483139"/>
    <lineage>
        <taxon>Eukaryota</taxon>
        <taxon>Sar</taxon>
        <taxon>Alveolata</taxon>
        <taxon>Apicomplexa</taxon>
        <taxon>Conoidasida</taxon>
        <taxon>Coccidia</taxon>
        <taxon>Eucoccidiorida</taxon>
        <taxon>Eimeriorina</taxon>
        <taxon>Sarcocystidae</taxon>
        <taxon>Cystoisospora</taxon>
    </lineage>
</organism>
<feature type="compositionally biased region" description="Polar residues" evidence="1">
    <location>
        <begin position="2802"/>
        <end position="2826"/>
    </location>
</feature>
<feature type="compositionally biased region" description="Polar residues" evidence="1">
    <location>
        <begin position="2729"/>
        <end position="2751"/>
    </location>
</feature>
<feature type="compositionally biased region" description="Basic and acidic residues" evidence="1">
    <location>
        <begin position="121"/>
        <end position="135"/>
    </location>
</feature>
<feature type="region of interest" description="Disordered" evidence="1">
    <location>
        <begin position="2550"/>
        <end position="2590"/>
    </location>
</feature>